<dbReference type="EMBL" id="JBHSEP010000001">
    <property type="protein sequence ID" value="MFC4596877.1"/>
    <property type="molecule type" value="Genomic_DNA"/>
</dbReference>
<dbReference type="PANTHER" id="PTHR43649:SF29">
    <property type="entry name" value="OSMOPROTECTIVE COMPOUNDS-BINDING PROTEIN GGTB"/>
    <property type="match status" value="1"/>
</dbReference>
<keyword evidence="5" id="KW-1185">Reference proteome</keyword>
<evidence type="ECO:0000256" key="3">
    <source>
        <dbReference type="SAM" id="SignalP"/>
    </source>
</evidence>
<evidence type="ECO:0000313" key="5">
    <source>
        <dbReference type="Proteomes" id="UP001596028"/>
    </source>
</evidence>
<evidence type="ECO:0000256" key="1">
    <source>
        <dbReference type="ARBA" id="ARBA00008520"/>
    </source>
</evidence>
<proteinExistence type="inferred from homology"/>
<comment type="similarity">
    <text evidence="1">Belongs to the bacterial solute-binding protein 1 family.</text>
</comment>
<dbReference type="Gene3D" id="3.40.190.10">
    <property type="entry name" value="Periplasmic binding protein-like II"/>
    <property type="match status" value="2"/>
</dbReference>
<dbReference type="SUPFAM" id="SSF53850">
    <property type="entry name" value="Periplasmic binding protein-like II"/>
    <property type="match status" value="1"/>
</dbReference>
<dbReference type="InterPro" id="IPR006059">
    <property type="entry name" value="SBP"/>
</dbReference>
<evidence type="ECO:0000313" key="4">
    <source>
        <dbReference type="EMBL" id="MFC4596877.1"/>
    </source>
</evidence>
<comment type="caution">
    <text evidence="4">The sequence shown here is derived from an EMBL/GenBank/DDBJ whole genome shotgun (WGS) entry which is preliminary data.</text>
</comment>
<evidence type="ECO:0000256" key="2">
    <source>
        <dbReference type="ARBA" id="ARBA00022448"/>
    </source>
</evidence>
<dbReference type="Pfam" id="PF01547">
    <property type="entry name" value="SBP_bac_1"/>
    <property type="match status" value="1"/>
</dbReference>
<dbReference type="Proteomes" id="UP001596028">
    <property type="component" value="Unassembled WGS sequence"/>
</dbReference>
<reference evidence="5" key="1">
    <citation type="journal article" date="2019" name="Int. J. Syst. Evol. Microbiol.">
        <title>The Global Catalogue of Microorganisms (GCM) 10K type strain sequencing project: providing services to taxonomists for standard genome sequencing and annotation.</title>
        <authorList>
            <consortium name="The Broad Institute Genomics Platform"/>
            <consortium name="The Broad Institute Genome Sequencing Center for Infectious Disease"/>
            <person name="Wu L."/>
            <person name="Ma J."/>
        </authorList>
    </citation>
    <scope>NUCLEOTIDE SEQUENCE [LARGE SCALE GENOMIC DNA]</scope>
    <source>
        <strain evidence="5">CCUG 49571</strain>
    </source>
</reference>
<accession>A0ABV9F5F0</accession>
<protein>
    <submittedName>
        <fullName evidence="4">ABC transporter substrate-binding protein</fullName>
    </submittedName>
</protein>
<sequence>MKKRKLAPLVALGLSLMMLLAACGNSASNSGGSSAPAASGDASQKEPVTLKLTTWNPISQTVIDKFKEEYPYITVEHDKVYDQFREIMRTRIASKADMDLIWLFPNQVVEFSRVGALMDITGSPWLDNYLEAAVKLGTVDGKTYGVPYNSQPIIMFYNKTLFDKLGLSIPKNWEELMAASEAIKADGTAPIVIGSKDAWATQFLTTSQFGLYQQNNPEVFKQLESGEKKWTDPEFAGLFDGMIEMVQKGYVLENSVGLSYDQVAQVFKDGKAAMWPMGEWGFSENFDESFSNFELGAFILPVNRGDEPLVTNLVSDNLFVGVSWSKHQEEIKLFMEFIARPEIAQIWSSEAKQAVTVKGGSSPTYNKLAELLQPQIEANAAQIFPSLTTSMEPVLFPMLQRILLGQDVDTSELLSTLQATQDRDVK</sequence>
<dbReference type="RefSeq" id="WP_378091454.1">
    <property type="nucleotide sequence ID" value="NZ_JBHSEP010000001.1"/>
</dbReference>
<organism evidence="4 5">
    <name type="scientific">Cohnella hongkongensis</name>
    <dbReference type="NCBI Taxonomy" id="178337"/>
    <lineage>
        <taxon>Bacteria</taxon>
        <taxon>Bacillati</taxon>
        <taxon>Bacillota</taxon>
        <taxon>Bacilli</taxon>
        <taxon>Bacillales</taxon>
        <taxon>Paenibacillaceae</taxon>
        <taxon>Cohnella</taxon>
    </lineage>
</organism>
<dbReference type="InterPro" id="IPR050490">
    <property type="entry name" value="Bact_solute-bd_prot1"/>
</dbReference>
<keyword evidence="3" id="KW-0732">Signal</keyword>
<feature type="signal peptide" evidence="3">
    <location>
        <begin position="1"/>
        <end position="21"/>
    </location>
</feature>
<dbReference type="PANTHER" id="PTHR43649">
    <property type="entry name" value="ARABINOSE-BINDING PROTEIN-RELATED"/>
    <property type="match status" value="1"/>
</dbReference>
<feature type="chain" id="PRO_5046202636" evidence="3">
    <location>
        <begin position="22"/>
        <end position="426"/>
    </location>
</feature>
<dbReference type="PROSITE" id="PS51257">
    <property type="entry name" value="PROKAR_LIPOPROTEIN"/>
    <property type="match status" value="1"/>
</dbReference>
<keyword evidence="2" id="KW-0813">Transport</keyword>
<name>A0ABV9F5F0_9BACL</name>
<gene>
    <name evidence="4" type="ORF">ACFO3S_01395</name>
</gene>